<reference evidence="2 3" key="1">
    <citation type="journal article" date="2024" name="Plant J.">
        <title>Genome sequences and population genomics reveal climatic adaptation and genomic divergence between two closely related sweetgum species.</title>
        <authorList>
            <person name="Xu W.Q."/>
            <person name="Ren C.Q."/>
            <person name="Zhang X.Y."/>
            <person name="Comes H.P."/>
            <person name="Liu X.H."/>
            <person name="Li Y.G."/>
            <person name="Kettle C.J."/>
            <person name="Jalonen R."/>
            <person name="Gaisberger H."/>
            <person name="Ma Y.Z."/>
            <person name="Qiu Y.X."/>
        </authorList>
    </citation>
    <scope>NUCLEOTIDE SEQUENCE [LARGE SCALE GENOMIC DNA]</scope>
    <source>
        <strain evidence="2">Hangzhou</strain>
    </source>
</reference>
<keyword evidence="3" id="KW-1185">Reference proteome</keyword>
<dbReference type="EMBL" id="JBBPBK010000003">
    <property type="protein sequence ID" value="KAK9288926.1"/>
    <property type="molecule type" value="Genomic_DNA"/>
</dbReference>
<proteinExistence type="predicted"/>
<dbReference type="Pfam" id="PF12776">
    <property type="entry name" value="Myb_DNA-bind_3"/>
    <property type="match status" value="1"/>
</dbReference>
<accession>A0AAP0X3P4</accession>
<organism evidence="2 3">
    <name type="scientific">Liquidambar formosana</name>
    <name type="common">Formosan gum</name>
    <dbReference type="NCBI Taxonomy" id="63359"/>
    <lineage>
        <taxon>Eukaryota</taxon>
        <taxon>Viridiplantae</taxon>
        <taxon>Streptophyta</taxon>
        <taxon>Embryophyta</taxon>
        <taxon>Tracheophyta</taxon>
        <taxon>Spermatophyta</taxon>
        <taxon>Magnoliopsida</taxon>
        <taxon>eudicotyledons</taxon>
        <taxon>Gunneridae</taxon>
        <taxon>Pentapetalae</taxon>
        <taxon>Saxifragales</taxon>
        <taxon>Altingiaceae</taxon>
        <taxon>Liquidambar</taxon>
    </lineage>
</organism>
<evidence type="ECO:0000313" key="3">
    <source>
        <dbReference type="Proteomes" id="UP001415857"/>
    </source>
</evidence>
<evidence type="ECO:0000259" key="1">
    <source>
        <dbReference type="Pfam" id="PF12776"/>
    </source>
</evidence>
<dbReference type="PANTHER" id="PTHR46929">
    <property type="entry name" value="EXPRESSED PROTEIN"/>
    <property type="match status" value="1"/>
</dbReference>
<dbReference type="Proteomes" id="UP001415857">
    <property type="component" value="Unassembled WGS sequence"/>
</dbReference>
<gene>
    <name evidence="2" type="ORF">L1049_017397</name>
</gene>
<evidence type="ECO:0000313" key="2">
    <source>
        <dbReference type="EMBL" id="KAK9288926.1"/>
    </source>
</evidence>
<dbReference type="PANTHER" id="PTHR46929:SF4">
    <property type="entry name" value="MYB_SANT-LIKE DOMAIN-CONTAINING PROTEIN"/>
    <property type="match status" value="1"/>
</dbReference>
<feature type="domain" description="Myb/SANT-like" evidence="1">
    <location>
        <begin position="19"/>
        <end position="113"/>
    </location>
</feature>
<dbReference type="AlphaFoldDB" id="A0AAP0X3P4"/>
<name>A0AAP0X3P4_LIQFO</name>
<sequence length="256" mass="29522">MGKKAKNKESIDDKANSVKWSTYWDEVLLDALLEEQMKGNRPDGTWSTTAYTNVVKTLTQKLEFPFLKDHVKNRMKTLKKNFNTCYELFKGMSGFAWNPETQLFEAENEVWKELIQANAAAATWRHTRICHYDKLFELFAKDRATDKKRKADLMIDVLEKQIEVVNSGIASVADAIREGNIIVERGIAIAAQSRPRCYSEDEVFSEILNIGVPEHLQLDAFLFLIKSQPKVRAFFGVPSDRRLELLMKMMYESRDA</sequence>
<comment type="caution">
    <text evidence="2">The sequence shown here is derived from an EMBL/GenBank/DDBJ whole genome shotgun (WGS) entry which is preliminary data.</text>
</comment>
<protein>
    <recommendedName>
        <fullName evidence="1">Myb/SANT-like domain-containing protein</fullName>
    </recommendedName>
</protein>
<dbReference type="InterPro" id="IPR024752">
    <property type="entry name" value="Myb/SANT-like_dom"/>
</dbReference>